<dbReference type="AlphaFoldDB" id="A0A4Y2H1D5"/>
<evidence type="ECO:0000313" key="2">
    <source>
        <dbReference type="Proteomes" id="UP000499080"/>
    </source>
</evidence>
<accession>A0A4Y2H1D5</accession>
<comment type="caution">
    <text evidence="1">The sequence shown here is derived from an EMBL/GenBank/DDBJ whole genome shotgun (WGS) entry which is preliminary data.</text>
</comment>
<keyword evidence="2" id="KW-1185">Reference proteome</keyword>
<organism evidence="1 2">
    <name type="scientific">Araneus ventricosus</name>
    <name type="common">Orbweaver spider</name>
    <name type="synonym">Epeira ventricosa</name>
    <dbReference type="NCBI Taxonomy" id="182803"/>
    <lineage>
        <taxon>Eukaryota</taxon>
        <taxon>Metazoa</taxon>
        <taxon>Ecdysozoa</taxon>
        <taxon>Arthropoda</taxon>
        <taxon>Chelicerata</taxon>
        <taxon>Arachnida</taxon>
        <taxon>Araneae</taxon>
        <taxon>Araneomorphae</taxon>
        <taxon>Entelegynae</taxon>
        <taxon>Araneoidea</taxon>
        <taxon>Araneidae</taxon>
        <taxon>Araneus</taxon>
    </lineage>
</organism>
<reference evidence="1 2" key="1">
    <citation type="journal article" date="2019" name="Sci. Rep.">
        <title>Orb-weaving spider Araneus ventricosus genome elucidates the spidroin gene catalogue.</title>
        <authorList>
            <person name="Kono N."/>
            <person name="Nakamura H."/>
            <person name="Ohtoshi R."/>
            <person name="Moran D.A.P."/>
            <person name="Shinohara A."/>
            <person name="Yoshida Y."/>
            <person name="Fujiwara M."/>
            <person name="Mori M."/>
            <person name="Tomita M."/>
            <person name="Arakawa K."/>
        </authorList>
    </citation>
    <scope>NUCLEOTIDE SEQUENCE [LARGE SCALE GENOMIC DNA]</scope>
</reference>
<gene>
    <name evidence="1" type="ORF">AVEN_230078_1</name>
</gene>
<proteinExistence type="predicted"/>
<sequence>MTREAEKLDPAICTSCFTGDEKGRKYHDPAPFALVKPLVMTRGAKEYHEPGAICPHPLPICLATGDDKRGEIHCAPDATHPRNATGLKFHSFIKRSHTSLGRWSSFQLSSSLTGLLIVPLNNMCTRSVSQNCSKFLPSINRHASLRLHMNWRTLSNKTDISKTFTVEVEILVMKSTNPPSQHS</sequence>
<evidence type="ECO:0000313" key="1">
    <source>
        <dbReference type="EMBL" id="GBM58961.1"/>
    </source>
</evidence>
<protein>
    <submittedName>
        <fullName evidence="1">Uncharacterized protein</fullName>
    </submittedName>
</protein>
<dbReference type="EMBL" id="BGPR01001659">
    <property type="protein sequence ID" value="GBM58961.1"/>
    <property type="molecule type" value="Genomic_DNA"/>
</dbReference>
<name>A0A4Y2H1D5_ARAVE</name>
<dbReference type="Proteomes" id="UP000499080">
    <property type="component" value="Unassembled WGS sequence"/>
</dbReference>